<keyword evidence="3" id="KW-0133">Cell shape</keyword>
<feature type="transmembrane region" description="Helical" evidence="6">
    <location>
        <begin position="6"/>
        <end position="28"/>
    </location>
</feature>
<reference evidence="8" key="1">
    <citation type="submission" date="2020-10" db="EMBL/GenBank/DDBJ databases">
        <authorList>
            <person name="Gilroy R."/>
        </authorList>
    </citation>
    <scope>NUCLEOTIDE SEQUENCE</scope>
    <source>
        <strain evidence="8">17213</strain>
    </source>
</reference>
<feature type="region of interest" description="Disordered" evidence="5">
    <location>
        <begin position="304"/>
        <end position="330"/>
    </location>
</feature>
<evidence type="ECO:0000256" key="1">
    <source>
        <dbReference type="ARBA" id="ARBA00009369"/>
    </source>
</evidence>
<dbReference type="NCBIfam" id="TIGR00219">
    <property type="entry name" value="mreC"/>
    <property type="match status" value="1"/>
</dbReference>
<dbReference type="InterPro" id="IPR042177">
    <property type="entry name" value="Cell/Rod_1"/>
</dbReference>
<dbReference type="GO" id="GO:0005886">
    <property type="term" value="C:plasma membrane"/>
    <property type="evidence" value="ECO:0007669"/>
    <property type="project" value="TreeGrafter"/>
</dbReference>
<sequence length="330" mass="36387">MGKQEIPGFVLNLRFIVCFVLSVVLLFADLRLKALSDVRYYIESALYPVMVFADSPRSLSNAVSTQFKSRAQLIAENEQLASEIFEQRADLLRLHSLEQENAAMRKLLNSPLHETSRRMFAEVVAVDSDPYLQRVVVNRGASSNVYHSMPVITDEGLVGQVIQVDYSFSRVLLLSDPSSSVPVVNVRNQIRALAEGNGTHDELDIANVARSADFQEGDLLVTSGLGGVYPEGYPVAVVTSVGLAENQSFAEVKAKPLVDFAKMRYVLMYWYDTKGSRGDEIQPKQPTDGKVILREERIKRLIDSMSASQQNKRNTAAAQDKAAAGAGQGD</sequence>
<gene>
    <name evidence="8" type="primary">mreC</name>
    <name evidence="8" type="ORF">IAB19_07315</name>
</gene>
<dbReference type="Gene3D" id="2.40.10.340">
    <property type="entry name" value="Rod shape-determining protein MreC, domain 1"/>
    <property type="match status" value="1"/>
</dbReference>
<feature type="compositionally biased region" description="Polar residues" evidence="5">
    <location>
        <begin position="305"/>
        <end position="314"/>
    </location>
</feature>
<comment type="caution">
    <text evidence="8">The sequence shown here is derived from an EMBL/GenBank/DDBJ whole genome shotgun (WGS) entry which is preliminary data.</text>
</comment>
<keyword evidence="6" id="KW-1133">Transmembrane helix</keyword>
<evidence type="ECO:0000256" key="6">
    <source>
        <dbReference type="SAM" id="Phobius"/>
    </source>
</evidence>
<accession>A0A9D9GTP1</accession>
<name>A0A9D9GTP1_9GAMM</name>
<evidence type="ECO:0000313" key="9">
    <source>
        <dbReference type="Proteomes" id="UP000823631"/>
    </source>
</evidence>
<dbReference type="Gene3D" id="2.40.10.350">
    <property type="entry name" value="Rod shape-determining protein MreC, domain 2"/>
    <property type="match status" value="1"/>
</dbReference>
<organism evidence="8 9">
    <name type="scientific">Candidatus Avisuccinivibrio stercorigallinarum</name>
    <dbReference type="NCBI Taxonomy" id="2840704"/>
    <lineage>
        <taxon>Bacteria</taxon>
        <taxon>Pseudomonadati</taxon>
        <taxon>Pseudomonadota</taxon>
        <taxon>Gammaproteobacteria</taxon>
        <taxon>Aeromonadales</taxon>
        <taxon>Succinivibrionaceae</taxon>
        <taxon>Succinivibrionaceae incertae sedis</taxon>
        <taxon>Candidatus Avisuccinivibrio</taxon>
    </lineage>
</organism>
<proteinExistence type="inferred from homology"/>
<evidence type="ECO:0000256" key="3">
    <source>
        <dbReference type="ARBA" id="ARBA00022960"/>
    </source>
</evidence>
<evidence type="ECO:0000256" key="2">
    <source>
        <dbReference type="ARBA" id="ARBA00013855"/>
    </source>
</evidence>
<comment type="similarity">
    <text evidence="1">Belongs to the MreC family.</text>
</comment>
<keyword evidence="6" id="KW-0812">Transmembrane</keyword>
<dbReference type="GO" id="GO:0008360">
    <property type="term" value="P:regulation of cell shape"/>
    <property type="evidence" value="ECO:0007669"/>
    <property type="project" value="UniProtKB-KW"/>
</dbReference>
<dbReference type="InterPro" id="IPR055342">
    <property type="entry name" value="MreC_beta-barrel_core"/>
</dbReference>
<feature type="domain" description="Rod shape-determining protein MreC beta-barrel core" evidence="7">
    <location>
        <begin position="123"/>
        <end position="269"/>
    </location>
</feature>
<feature type="compositionally biased region" description="Low complexity" evidence="5">
    <location>
        <begin position="316"/>
        <end position="330"/>
    </location>
</feature>
<dbReference type="AlphaFoldDB" id="A0A9D9GTP1"/>
<protein>
    <recommendedName>
        <fullName evidence="2">Cell shape-determining protein MreC</fullName>
    </recommendedName>
    <alternativeName>
        <fullName evidence="4">Cell shape protein MreC</fullName>
    </alternativeName>
</protein>
<evidence type="ECO:0000313" key="8">
    <source>
        <dbReference type="EMBL" id="MBO8416169.1"/>
    </source>
</evidence>
<dbReference type="InterPro" id="IPR042175">
    <property type="entry name" value="Cell/Rod_MreC_2"/>
</dbReference>
<dbReference type="InterPro" id="IPR007221">
    <property type="entry name" value="MreC"/>
</dbReference>
<evidence type="ECO:0000259" key="7">
    <source>
        <dbReference type="Pfam" id="PF04085"/>
    </source>
</evidence>
<keyword evidence="6" id="KW-0472">Membrane</keyword>
<dbReference type="EMBL" id="JADINH010000154">
    <property type="protein sequence ID" value="MBO8416169.1"/>
    <property type="molecule type" value="Genomic_DNA"/>
</dbReference>
<evidence type="ECO:0000256" key="5">
    <source>
        <dbReference type="SAM" id="MobiDB-lite"/>
    </source>
</evidence>
<dbReference type="Pfam" id="PF04085">
    <property type="entry name" value="MreC"/>
    <property type="match status" value="1"/>
</dbReference>
<evidence type="ECO:0000256" key="4">
    <source>
        <dbReference type="ARBA" id="ARBA00032089"/>
    </source>
</evidence>
<dbReference type="PANTHER" id="PTHR34138">
    <property type="entry name" value="CELL SHAPE-DETERMINING PROTEIN MREC"/>
    <property type="match status" value="1"/>
</dbReference>
<dbReference type="Proteomes" id="UP000823631">
    <property type="component" value="Unassembled WGS sequence"/>
</dbReference>
<dbReference type="PANTHER" id="PTHR34138:SF1">
    <property type="entry name" value="CELL SHAPE-DETERMINING PROTEIN MREC"/>
    <property type="match status" value="1"/>
</dbReference>
<reference evidence="8" key="2">
    <citation type="journal article" date="2021" name="PeerJ">
        <title>Extensive microbial diversity within the chicken gut microbiome revealed by metagenomics and culture.</title>
        <authorList>
            <person name="Gilroy R."/>
            <person name="Ravi A."/>
            <person name="Getino M."/>
            <person name="Pursley I."/>
            <person name="Horton D.L."/>
            <person name="Alikhan N.F."/>
            <person name="Baker D."/>
            <person name="Gharbi K."/>
            <person name="Hall N."/>
            <person name="Watson M."/>
            <person name="Adriaenssens E.M."/>
            <person name="Foster-Nyarko E."/>
            <person name="Jarju S."/>
            <person name="Secka A."/>
            <person name="Antonio M."/>
            <person name="Oren A."/>
            <person name="Chaudhuri R.R."/>
            <person name="La Ragione R."/>
            <person name="Hildebrand F."/>
            <person name="Pallen M.J."/>
        </authorList>
    </citation>
    <scope>NUCLEOTIDE SEQUENCE</scope>
    <source>
        <strain evidence="8">17213</strain>
    </source>
</reference>